<feature type="transmembrane region" description="Helical" evidence="9">
    <location>
        <begin position="112"/>
        <end position="135"/>
    </location>
</feature>
<dbReference type="SMART" id="SM00382">
    <property type="entry name" value="AAA"/>
    <property type="match status" value="1"/>
</dbReference>
<evidence type="ECO:0000313" key="12">
    <source>
        <dbReference type="EMBL" id="MST97305.1"/>
    </source>
</evidence>
<reference evidence="12 13" key="1">
    <citation type="submission" date="2019-08" db="EMBL/GenBank/DDBJ databases">
        <title>In-depth cultivation of the pig gut microbiome towards novel bacterial diversity and tailored functional studies.</title>
        <authorList>
            <person name="Wylensek D."/>
            <person name="Hitch T.C.A."/>
            <person name="Clavel T."/>
        </authorList>
    </citation>
    <scope>NUCLEOTIDE SEQUENCE [LARGE SCALE GENOMIC DNA]</scope>
    <source>
        <strain evidence="12 13">BBE-744-WT-12</strain>
    </source>
</reference>
<dbReference type="InterPro" id="IPR036640">
    <property type="entry name" value="ABC1_TM_sf"/>
</dbReference>
<dbReference type="EMBL" id="VUNS01000009">
    <property type="protein sequence ID" value="MST97305.1"/>
    <property type="molecule type" value="Genomic_DNA"/>
</dbReference>
<sequence length="649" mass="73011">MAGMVLPHLHSPLFRLFYRKSEIQHLWSGRQEMAEAAENQAAEQSAEAQFRVEHYHWREIFRRFAPLLAPYRFRMLGTAVLLMLVGAAFAAVPLFPKYVIDTAIKTHGREDGIYYALAAAAVFLVVECGRTFLWYQAMSNVYLIQQSVVFHLRAQSFNHLQKLCLSFHSKFPSGFLYERVFGNSINALGTFIQSFMQQFATFVTGLFFSLFVCLYLSWQLTLVIIAGAACYVFVARKLSKRIYTKSKESAQAGMRVTEVIMDKLHGHKTIQAFIMEEQVQREFEDEIWTAQRKWLSSVMESMKLSLTTENISYLLTATVVVTGAYMVLDENMEIGTLVAFVGYQATLITVIQSLTNVYGQFTTTRVAFDQLFTVLDTHSDIEECERPVPVPAEVCGGLELRHVDFGYEPDQLILKDASLVIPARQTVALVGRSGCGKTTVTNLLMRFYDPSGGAVLLDGTDIRKLPLHDYRALFGVVLQDPYLFDTTIFENLHCANPKADEAAVIEALKKARAWEFVEKLPGQLRFRVGERGSRLSGGQRQRLAIARCMLLESRIVLLDEATSALDPESEAIIQQSFDALSHQKTVLIIAHRLNTLRHVDRIIVMDQGRVVESGSYEELLGKGGLFAELHAIATAGMIREARMAEAGFA</sequence>
<dbReference type="InterPro" id="IPR003439">
    <property type="entry name" value="ABC_transporter-like_ATP-bd"/>
</dbReference>
<feature type="domain" description="ABC transporter" evidence="10">
    <location>
        <begin position="398"/>
        <end position="632"/>
    </location>
</feature>
<gene>
    <name evidence="12" type="ORF">FYJ85_09655</name>
</gene>
<evidence type="ECO:0000256" key="9">
    <source>
        <dbReference type="SAM" id="Phobius"/>
    </source>
</evidence>
<dbReference type="GO" id="GO:0016887">
    <property type="term" value="F:ATP hydrolysis activity"/>
    <property type="evidence" value="ECO:0007669"/>
    <property type="project" value="InterPro"/>
</dbReference>
<evidence type="ECO:0000256" key="5">
    <source>
        <dbReference type="ARBA" id="ARBA00022741"/>
    </source>
</evidence>
<name>A0A844G332_9BACT</name>
<protein>
    <submittedName>
        <fullName evidence="12">ABC transporter ATP-binding protein</fullName>
    </submittedName>
</protein>
<dbReference type="GO" id="GO:0015421">
    <property type="term" value="F:ABC-type oligopeptide transporter activity"/>
    <property type="evidence" value="ECO:0007669"/>
    <property type="project" value="TreeGrafter"/>
</dbReference>
<dbReference type="Gene3D" id="1.20.1560.10">
    <property type="entry name" value="ABC transporter type 1, transmembrane domain"/>
    <property type="match status" value="1"/>
</dbReference>
<evidence type="ECO:0000256" key="1">
    <source>
        <dbReference type="ARBA" id="ARBA00004651"/>
    </source>
</evidence>
<dbReference type="PROSITE" id="PS50929">
    <property type="entry name" value="ABC_TM1F"/>
    <property type="match status" value="1"/>
</dbReference>
<dbReference type="FunFam" id="3.40.50.300:FF:000299">
    <property type="entry name" value="ABC transporter ATP-binding protein/permease"/>
    <property type="match status" value="1"/>
</dbReference>
<evidence type="ECO:0000256" key="8">
    <source>
        <dbReference type="ARBA" id="ARBA00023136"/>
    </source>
</evidence>
<evidence type="ECO:0000256" key="4">
    <source>
        <dbReference type="ARBA" id="ARBA00022692"/>
    </source>
</evidence>
<keyword evidence="7 9" id="KW-1133">Transmembrane helix</keyword>
<feature type="transmembrane region" description="Helical" evidence="9">
    <location>
        <begin position="311"/>
        <end position="328"/>
    </location>
</feature>
<accession>A0A844G332</accession>
<dbReference type="Proteomes" id="UP000435649">
    <property type="component" value="Unassembled WGS sequence"/>
</dbReference>
<dbReference type="PANTHER" id="PTHR43394">
    <property type="entry name" value="ATP-DEPENDENT PERMEASE MDL1, MITOCHONDRIAL"/>
    <property type="match status" value="1"/>
</dbReference>
<dbReference type="Gene3D" id="3.40.50.300">
    <property type="entry name" value="P-loop containing nucleotide triphosphate hydrolases"/>
    <property type="match status" value="1"/>
</dbReference>
<dbReference type="AlphaFoldDB" id="A0A844G332"/>
<dbReference type="InterPro" id="IPR027417">
    <property type="entry name" value="P-loop_NTPase"/>
</dbReference>
<comment type="subcellular location">
    <subcellularLocation>
        <location evidence="1">Cell membrane</location>
        <topology evidence="1">Multi-pass membrane protein</topology>
    </subcellularLocation>
</comment>
<evidence type="ECO:0000313" key="13">
    <source>
        <dbReference type="Proteomes" id="UP000435649"/>
    </source>
</evidence>
<dbReference type="GO" id="GO:0005524">
    <property type="term" value="F:ATP binding"/>
    <property type="evidence" value="ECO:0007669"/>
    <property type="project" value="UniProtKB-KW"/>
</dbReference>
<feature type="transmembrane region" description="Helical" evidence="9">
    <location>
        <begin position="206"/>
        <end position="234"/>
    </location>
</feature>
<organism evidence="12 13">
    <name type="scientific">Victivallis lenta</name>
    <dbReference type="NCBI Taxonomy" id="2606640"/>
    <lineage>
        <taxon>Bacteria</taxon>
        <taxon>Pseudomonadati</taxon>
        <taxon>Lentisphaerota</taxon>
        <taxon>Lentisphaeria</taxon>
        <taxon>Victivallales</taxon>
        <taxon>Victivallaceae</taxon>
        <taxon>Victivallis</taxon>
    </lineage>
</organism>
<keyword evidence="5" id="KW-0547">Nucleotide-binding</keyword>
<keyword evidence="2" id="KW-0813">Transport</keyword>
<keyword evidence="3" id="KW-1003">Cell membrane</keyword>
<dbReference type="PANTHER" id="PTHR43394:SF1">
    <property type="entry name" value="ATP-BINDING CASSETTE SUB-FAMILY B MEMBER 10, MITOCHONDRIAL"/>
    <property type="match status" value="1"/>
</dbReference>
<dbReference type="InterPro" id="IPR017871">
    <property type="entry name" value="ABC_transporter-like_CS"/>
</dbReference>
<keyword evidence="13" id="KW-1185">Reference proteome</keyword>
<evidence type="ECO:0000259" key="11">
    <source>
        <dbReference type="PROSITE" id="PS50929"/>
    </source>
</evidence>
<dbReference type="SUPFAM" id="SSF90123">
    <property type="entry name" value="ABC transporter transmembrane region"/>
    <property type="match status" value="1"/>
</dbReference>
<keyword evidence="4 9" id="KW-0812">Transmembrane</keyword>
<keyword evidence="6 12" id="KW-0067">ATP-binding</keyword>
<dbReference type="PROSITE" id="PS00211">
    <property type="entry name" value="ABC_TRANSPORTER_1"/>
    <property type="match status" value="1"/>
</dbReference>
<evidence type="ECO:0000256" key="7">
    <source>
        <dbReference type="ARBA" id="ARBA00022989"/>
    </source>
</evidence>
<dbReference type="CDD" id="cd07346">
    <property type="entry name" value="ABC_6TM_exporters"/>
    <property type="match status" value="1"/>
</dbReference>
<evidence type="ECO:0000256" key="3">
    <source>
        <dbReference type="ARBA" id="ARBA00022475"/>
    </source>
</evidence>
<proteinExistence type="predicted"/>
<evidence type="ECO:0000256" key="2">
    <source>
        <dbReference type="ARBA" id="ARBA00022448"/>
    </source>
</evidence>
<dbReference type="InterPro" id="IPR011527">
    <property type="entry name" value="ABC1_TM_dom"/>
</dbReference>
<dbReference type="Pfam" id="PF00664">
    <property type="entry name" value="ABC_membrane"/>
    <property type="match status" value="1"/>
</dbReference>
<keyword evidence="8 9" id="KW-0472">Membrane</keyword>
<dbReference type="GO" id="GO:0005886">
    <property type="term" value="C:plasma membrane"/>
    <property type="evidence" value="ECO:0007669"/>
    <property type="project" value="UniProtKB-SubCell"/>
</dbReference>
<feature type="transmembrane region" description="Helical" evidence="9">
    <location>
        <begin position="71"/>
        <end position="92"/>
    </location>
</feature>
<dbReference type="Pfam" id="PF00005">
    <property type="entry name" value="ABC_tran"/>
    <property type="match status" value="1"/>
</dbReference>
<evidence type="ECO:0000256" key="6">
    <source>
        <dbReference type="ARBA" id="ARBA00022840"/>
    </source>
</evidence>
<dbReference type="InterPro" id="IPR039421">
    <property type="entry name" value="Type_1_exporter"/>
</dbReference>
<dbReference type="SUPFAM" id="SSF52540">
    <property type="entry name" value="P-loop containing nucleoside triphosphate hydrolases"/>
    <property type="match status" value="1"/>
</dbReference>
<feature type="domain" description="ABC transmembrane type-1" evidence="11">
    <location>
        <begin position="76"/>
        <end position="363"/>
    </location>
</feature>
<evidence type="ECO:0000259" key="10">
    <source>
        <dbReference type="PROSITE" id="PS50893"/>
    </source>
</evidence>
<dbReference type="InterPro" id="IPR003593">
    <property type="entry name" value="AAA+_ATPase"/>
</dbReference>
<dbReference type="PROSITE" id="PS50893">
    <property type="entry name" value="ABC_TRANSPORTER_2"/>
    <property type="match status" value="1"/>
</dbReference>
<comment type="caution">
    <text evidence="12">The sequence shown here is derived from an EMBL/GenBank/DDBJ whole genome shotgun (WGS) entry which is preliminary data.</text>
</comment>